<dbReference type="PANTHER" id="PTHR34606:SF4">
    <property type="entry name" value="OUTER MEMBRANE LIPOPROTEIN DOLP"/>
    <property type="match status" value="1"/>
</dbReference>
<dbReference type="PANTHER" id="PTHR34606">
    <property type="entry name" value="BON DOMAIN-CONTAINING PROTEIN"/>
    <property type="match status" value="1"/>
</dbReference>
<evidence type="ECO:0000259" key="2">
    <source>
        <dbReference type="PROSITE" id="PS50914"/>
    </source>
</evidence>
<sequence length="235" mass="25681">MITATMTRSDEEIQRDVLEELSWDAWVQPNEVGVSVHDGIVTLTGAVDSYAKKWAAEHSAHRLHGVRAVANEIEVQLPGSAERSDTDIALAASRALEWDAFVPSEKLDVTVANGWVMLRGEAEWGYQRRAAERSVRRLSGVRGVTNLIAVRPPGGPPAPEAVKRDIRDALLRTLQGNVDQITIDVRNDVVVIGGTVRSWMEKEAAERAAWSAPGVSSVDDRLVLAPGETARFLTE</sequence>
<dbReference type="Proteomes" id="UP000578819">
    <property type="component" value="Unassembled WGS sequence"/>
</dbReference>
<feature type="domain" description="BON" evidence="2">
    <location>
        <begin position="84"/>
        <end position="152"/>
    </location>
</feature>
<keyword evidence="4" id="KW-1185">Reference proteome</keyword>
<evidence type="ECO:0000256" key="1">
    <source>
        <dbReference type="ARBA" id="ARBA00022729"/>
    </source>
</evidence>
<feature type="domain" description="BON" evidence="2">
    <location>
        <begin position="158"/>
        <end position="226"/>
    </location>
</feature>
<dbReference type="InterPro" id="IPR051686">
    <property type="entry name" value="Lipoprotein_DolP"/>
</dbReference>
<dbReference type="InterPro" id="IPR007055">
    <property type="entry name" value="BON_dom"/>
</dbReference>
<organism evidence="3 4">
    <name type="scientific">Micromonospora polyrhachis</name>
    <dbReference type="NCBI Taxonomy" id="1282883"/>
    <lineage>
        <taxon>Bacteria</taxon>
        <taxon>Bacillati</taxon>
        <taxon>Actinomycetota</taxon>
        <taxon>Actinomycetes</taxon>
        <taxon>Micromonosporales</taxon>
        <taxon>Micromonosporaceae</taxon>
        <taxon>Micromonospora</taxon>
    </lineage>
</organism>
<dbReference type="Pfam" id="PF04972">
    <property type="entry name" value="BON"/>
    <property type="match status" value="3"/>
</dbReference>
<dbReference type="InterPro" id="IPR014004">
    <property type="entry name" value="Transpt-assoc_nodulatn_dom_bac"/>
</dbReference>
<dbReference type="PROSITE" id="PS50914">
    <property type="entry name" value="BON"/>
    <property type="match status" value="3"/>
</dbReference>
<keyword evidence="1" id="KW-0732">Signal</keyword>
<dbReference type="Gene3D" id="3.30.1340.30">
    <property type="match status" value="3"/>
</dbReference>
<reference evidence="3 4" key="1">
    <citation type="submission" date="2020-08" db="EMBL/GenBank/DDBJ databases">
        <title>Sequencing the genomes of 1000 actinobacteria strains.</title>
        <authorList>
            <person name="Klenk H.-P."/>
        </authorList>
    </citation>
    <scope>NUCLEOTIDE SEQUENCE [LARGE SCALE GENOMIC DNA]</scope>
    <source>
        <strain evidence="3 4">DSM 45886</strain>
    </source>
</reference>
<dbReference type="RefSeq" id="WP_184535967.1">
    <property type="nucleotide sequence ID" value="NZ_JACHJW010000001.1"/>
</dbReference>
<name>A0A7W7SSH2_9ACTN</name>
<gene>
    <name evidence="3" type="ORF">FHR38_003890</name>
</gene>
<proteinExistence type="predicted"/>
<feature type="domain" description="BON" evidence="2">
    <location>
        <begin position="9"/>
        <end position="77"/>
    </location>
</feature>
<dbReference type="AlphaFoldDB" id="A0A7W7SSH2"/>
<dbReference type="SMART" id="SM00749">
    <property type="entry name" value="BON"/>
    <property type="match status" value="3"/>
</dbReference>
<evidence type="ECO:0000313" key="4">
    <source>
        <dbReference type="Proteomes" id="UP000578819"/>
    </source>
</evidence>
<dbReference type="EMBL" id="JACHJW010000001">
    <property type="protein sequence ID" value="MBB4960157.1"/>
    <property type="molecule type" value="Genomic_DNA"/>
</dbReference>
<comment type="caution">
    <text evidence="3">The sequence shown here is derived from an EMBL/GenBank/DDBJ whole genome shotgun (WGS) entry which is preliminary data.</text>
</comment>
<accession>A0A7W7SSH2</accession>
<protein>
    <submittedName>
        <fullName evidence="3">Osmotically-inducible protein OsmY</fullName>
    </submittedName>
</protein>
<evidence type="ECO:0000313" key="3">
    <source>
        <dbReference type="EMBL" id="MBB4960157.1"/>
    </source>
</evidence>